<proteinExistence type="predicted"/>
<protein>
    <submittedName>
        <fullName evidence="2">Uncharacterized protein</fullName>
    </submittedName>
</protein>
<sequence>MTVVAWPRMRAQVFAIAIAGALVGTVGSLDVEAQTPQRRGAPEPHPSVPARRNAAAQRQHGASAASAPIVRTNTLLDFDSQQRDGHLTPEERRLLRQHIEDAVREIYKR</sequence>
<evidence type="ECO:0000256" key="1">
    <source>
        <dbReference type="SAM" id="MobiDB-lite"/>
    </source>
</evidence>
<feature type="region of interest" description="Disordered" evidence="1">
    <location>
        <begin position="33"/>
        <end position="91"/>
    </location>
</feature>
<accession>A0A1X7DN70</accession>
<feature type="compositionally biased region" description="Low complexity" evidence="1">
    <location>
        <begin position="54"/>
        <end position="67"/>
    </location>
</feature>
<evidence type="ECO:0000313" key="2">
    <source>
        <dbReference type="EMBL" id="SMF18428.1"/>
    </source>
</evidence>
<organism evidence="2 3">
    <name type="scientific">Trinickia caryophylli</name>
    <name type="common">Paraburkholderia caryophylli</name>
    <dbReference type="NCBI Taxonomy" id="28094"/>
    <lineage>
        <taxon>Bacteria</taxon>
        <taxon>Pseudomonadati</taxon>
        <taxon>Pseudomonadota</taxon>
        <taxon>Betaproteobacteria</taxon>
        <taxon>Burkholderiales</taxon>
        <taxon>Burkholderiaceae</taxon>
        <taxon>Trinickia</taxon>
    </lineage>
</organism>
<dbReference type="Proteomes" id="UP000192911">
    <property type="component" value="Unassembled WGS sequence"/>
</dbReference>
<reference evidence="3" key="1">
    <citation type="submission" date="2017-04" db="EMBL/GenBank/DDBJ databases">
        <authorList>
            <person name="Varghese N."/>
            <person name="Submissions S."/>
        </authorList>
    </citation>
    <scope>NUCLEOTIDE SEQUENCE [LARGE SCALE GENOMIC DNA]</scope>
    <source>
        <strain evidence="3">Ballard 720</strain>
    </source>
</reference>
<feature type="compositionally biased region" description="Basic and acidic residues" evidence="1">
    <location>
        <begin position="80"/>
        <end position="91"/>
    </location>
</feature>
<dbReference type="GeneID" id="95548356"/>
<dbReference type="AlphaFoldDB" id="A0A1X7DN70"/>
<gene>
    <name evidence="2" type="ORF">SAMN06295900_103434</name>
</gene>
<name>A0A1X7DN70_TRICW</name>
<dbReference type="EMBL" id="FXAH01000003">
    <property type="protein sequence ID" value="SMF18428.1"/>
    <property type="molecule type" value="Genomic_DNA"/>
</dbReference>
<dbReference type="RefSeq" id="WP_233212013.1">
    <property type="nucleotide sequence ID" value="NZ_BSQD01000003.1"/>
</dbReference>
<keyword evidence="3" id="KW-1185">Reference proteome</keyword>
<evidence type="ECO:0000313" key="3">
    <source>
        <dbReference type="Proteomes" id="UP000192911"/>
    </source>
</evidence>